<dbReference type="AlphaFoldDB" id="A0AA35ZXQ7"/>
<feature type="compositionally biased region" description="Basic and acidic residues" evidence="1">
    <location>
        <begin position="14"/>
        <end position="34"/>
    </location>
</feature>
<evidence type="ECO:0000313" key="2">
    <source>
        <dbReference type="EMBL" id="CAI9300825.1"/>
    </source>
</evidence>
<dbReference type="PANTHER" id="PTHR38353">
    <property type="entry name" value="TROPOMYOSIN"/>
    <property type="match status" value="1"/>
</dbReference>
<dbReference type="Proteomes" id="UP001177003">
    <property type="component" value="Chromosome 9"/>
</dbReference>
<dbReference type="PANTHER" id="PTHR38353:SF2">
    <property type="entry name" value="TROPOMYOSIN"/>
    <property type="match status" value="1"/>
</dbReference>
<proteinExistence type="predicted"/>
<organism evidence="2 3">
    <name type="scientific">Lactuca saligna</name>
    <name type="common">Willowleaf lettuce</name>
    <dbReference type="NCBI Taxonomy" id="75948"/>
    <lineage>
        <taxon>Eukaryota</taxon>
        <taxon>Viridiplantae</taxon>
        <taxon>Streptophyta</taxon>
        <taxon>Embryophyta</taxon>
        <taxon>Tracheophyta</taxon>
        <taxon>Spermatophyta</taxon>
        <taxon>Magnoliopsida</taxon>
        <taxon>eudicotyledons</taxon>
        <taxon>Gunneridae</taxon>
        <taxon>Pentapetalae</taxon>
        <taxon>asterids</taxon>
        <taxon>campanulids</taxon>
        <taxon>Asterales</taxon>
        <taxon>Asteraceae</taxon>
        <taxon>Cichorioideae</taxon>
        <taxon>Cichorieae</taxon>
        <taxon>Lactucinae</taxon>
        <taxon>Lactuca</taxon>
    </lineage>
</organism>
<evidence type="ECO:0000313" key="3">
    <source>
        <dbReference type="Proteomes" id="UP001177003"/>
    </source>
</evidence>
<protein>
    <submittedName>
        <fullName evidence="2">Uncharacterized protein</fullName>
    </submittedName>
</protein>
<keyword evidence="3" id="KW-1185">Reference proteome</keyword>
<reference evidence="2" key="1">
    <citation type="submission" date="2023-04" db="EMBL/GenBank/DDBJ databases">
        <authorList>
            <person name="Vijverberg K."/>
            <person name="Xiong W."/>
            <person name="Schranz E."/>
        </authorList>
    </citation>
    <scope>NUCLEOTIDE SEQUENCE</scope>
</reference>
<gene>
    <name evidence="2" type="ORF">LSALG_LOCUS39430</name>
</gene>
<accession>A0AA35ZXQ7</accession>
<dbReference type="EMBL" id="OX465085">
    <property type="protein sequence ID" value="CAI9300825.1"/>
    <property type="molecule type" value="Genomic_DNA"/>
</dbReference>
<evidence type="ECO:0000256" key="1">
    <source>
        <dbReference type="SAM" id="MobiDB-lite"/>
    </source>
</evidence>
<sequence>MTKVDATKAKFDKLTQMRSELASEHHKPELRDMPSETLDEELQVLISDKSGETQYHESMQNQINTIKEVAQELKMGEHQVVLFTTKIPNSEIEDAAATIEEVAAIEEAIMIEEVSAIEEAAAIEDAAAMIEEVTAI</sequence>
<name>A0AA35ZXQ7_LACSI</name>
<feature type="region of interest" description="Disordered" evidence="1">
    <location>
        <begin position="14"/>
        <end position="35"/>
    </location>
</feature>